<sequence>MISIYVDFMKKDHASSRMILGSFFLYLLGTTVFFNFVTLKNSAIQVDYNKIFDERFYIALLSMVGMIMILVYMKHLLDLYFTSHAHEMFLMRSMGIGINQLIIMEILKFIGFFVIDFLILGGLSLLFMPLSNTLFTYLILRPDNLLGILLSGLILLFFVIIAMWYMLFSYDLYDLEILGVSHELKGHTSHFTVPDFLYILMFLLGLYAYFMPGAQEIGIIFVAMVGAIGAYGCFVQVLPHFIEEYVNQIKTSATKVITLTALSEDLKRFKLSVFYVCITLIFMTNFIYFFPHYHVLTQLLLIALAIINIMTDIGFVLSFRLTLSRDTAKYHLLRSLGLEKRALLGMIKHEIILFYSCFFLFNAAYLAVIFSHLYTVRGHHQLAMLIILASFVGPLLISLFINVKGVHKYYENTNEGISEEL</sequence>
<reference evidence="2 3" key="1">
    <citation type="submission" date="2018-11" db="EMBL/GenBank/DDBJ databases">
        <title>Novel Erysipelotrichaceae bacterium isolated from small intestine of a swine.</title>
        <authorList>
            <person name="Kim J.S."/>
            <person name="Choe H."/>
            <person name="Lee Y.R."/>
            <person name="Kim K.M."/>
            <person name="Park D.S."/>
        </authorList>
    </citation>
    <scope>NUCLEOTIDE SEQUENCE [LARGE SCALE GENOMIC DNA]</scope>
    <source>
        <strain evidence="2 3">SG0102</strain>
    </source>
</reference>
<gene>
    <name evidence="2" type="ORF">SG0102_03810</name>
</gene>
<feature type="transmembrane region" description="Helical" evidence="1">
    <location>
        <begin position="191"/>
        <end position="211"/>
    </location>
</feature>
<feature type="transmembrane region" description="Helical" evidence="1">
    <location>
        <begin position="382"/>
        <end position="401"/>
    </location>
</feature>
<keyword evidence="1" id="KW-0812">Transmembrane</keyword>
<dbReference type="AlphaFoldDB" id="A0A3G9J2P0"/>
<feature type="transmembrane region" description="Helical" evidence="1">
    <location>
        <begin position="102"/>
        <end position="128"/>
    </location>
</feature>
<feature type="transmembrane region" description="Helical" evidence="1">
    <location>
        <begin position="296"/>
        <end position="319"/>
    </location>
</feature>
<evidence type="ECO:0000313" key="2">
    <source>
        <dbReference type="EMBL" id="BBH25447.1"/>
    </source>
</evidence>
<dbReference type="RefSeq" id="WP_125118397.1">
    <property type="nucleotide sequence ID" value="NZ_AP019309.1"/>
</dbReference>
<dbReference type="KEGG" id="ebm:SG0102_03810"/>
<evidence type="ECO:0000256" key="1">
    <source>
        <dbReference type="SAM" id="Phobius"/>
    </source>
</evidence>
<feature type="transmembrane region" description="Helical" evidence="1">
    <location>
        <begin position="18"/>
        <end position="37"/>
    </location>
</feature>
<feature type="transmembrane region" description="Helical" evidence="1">
    <location>
        <begin position="217"/>
        <end position="238"/>
    </location>
</feature>
<feature type="transmembrane region" description="Helical" evidence="1">
    <location>
        <begin position="148"/>
        <end position="170"/>
    </location>
</feature>
<feature type="transmembrane region" description="Helical" evidence="1">
    <location>
        <begin position="272"/>
        <end position="290"/>
    </location>
</feature>
<feature type="transmembrane region" description="Helical" evidence="1">
    <location>
        <begin position="351"/>
        <end position="370"/>
    </location>
</feature>
<protein>
    <submittedName>
        <fullName evidence="2">Uncharacterized protein</fullName>
    </submittedName>
</protein>
<keyword evidence="1" id="KW-1133">Transmembrane helix</keyword>
<organism evidence="2 3">
    <name type="scientific">Intestinibaculum porci</name>
    <dbReference type="NCBI Taxonomy" id="2487118"/>
    <lineage>
        <taxon>Bacteria</taxon>
        <taxon>Bacillati</taxon>
        <taxon>Bacillota</taxon>
        <taxon>Erysipelotrichia</taxon>
        <taxon>Erysipelotrichales</taxon>
        <taxon>Erysipelotrichaceae</taxon>
        <taxon>Intestinibaculum</taxon>
    </lineage>
</organism>
<accession>A0A3G9J2P0</accession>
<evidence type="ECO:0000313" key="3">
    <source>
        <dbReference type="Proteomes" id="UP000268059"/>
    </source>
</evidence>
<keyword evidence="3" id="KW-1185">Reference proteome</keyword>
<dbReference type="InParanoid" id="A0A3G9J2P0"/>
<keyword evidence="1" id="KW-0472">Membrane</keyword>
<name>A0A3G9J2P0_9FIRM</name>
<proteinExistence type="predicted"/>
<dbReference type="EMBL" id="AP019309">
    <property type="protein sequence ID" value="BBH25447.1"/>
    <property type="molecule type" value="Genomic_DNA"/>
</dbReference>
<dbReference type="Proteomes" id="UP000268059">
    <property type="component" value="Chromosome"/>
</dbReference>
<feature type="transmembrane region" description="Helical" evidence="1">
    <location>
        <begin position="57"/>
        <end position="81"/>
    </location>
</feature>